<dbReference type="AlphaFoldDB" id="A0ABD7MTF8"/>
<dbReference type="Proteomes" id="UP000248741">
    <property type="component" value="Chromosome 1"/>
</dbReference>
<name>A0ABD7MTF8_CORUL</name>
<dbReference type="EMBL" id="LS483400">
    <property type="protein sequence ID" value="SQG51570.1"/>
    <property type="molecule type" value="Genomic_DNA"/>
</dbReference>
<gene>
    <name evidence="1" type="ORF">NCTC7908_01308</name>
</gene>
<organism evidence="1 2">
    <name type="scientific">Corynebacterium ulcerans</name>
    <dbReference type="NCBI Taxonomy" id="65058"/>
    <lineage>
        <taxon>Bacteria</taxon>
        <taxon>Bacillati</taxon>
        <taxon>Actinomycetota</taxon>
        <taxon>Actinomycetes</taxon>
        <taxon>Mycobacteriales</taxon>
        <taxon>Corynebacteriaceae</taxon>
        <taxon>Corynebacterium</taxon>
    </lineage>
</organism>
<protein>
    <submittedName>
        <fullName evidence="1">Uncharacterized protein</fullName>
    </submittedName>
</protein>
<evidence type="ECO:0000313" key="2">
    <source>
        <dbReference type="Proteomes" id="UP000248741"/>
    </source>
</evidence>
<reference evidence="1 2" key="1">
    <citation type="submission" date="2018-06" db="EMBL/GenBank/DDBJ databases">
        <authorList>
            <consortium name="Pathogen Informatics"/>
            <person name="Doyle S."/>
        </authorList>
    </citation>
    <scope>NUCLEOTIDE SEQUENCE [LARGE SCALE GENOMIC DNA]</scope>
    <source>
        <strain evidence="1 2">NCTC7908</strain>
    </source>
</reference>
<proteinExistence type="predicted"/>
<accession>A0ABD7MTF8</accession>
<evidence type="ECO:0000313" key="1">
    <source>
        <dbReference type="EMBL" id="SQG51570.1"/>
    </source>
</evidence>
<sequence>MRALLADENKFFDRYLMNVVMIRSISYSYRENHKISFCEPVAAAFVEV</sequence>